<proteinExistence type="predicted"/>
<accession>A0AAX1PE50</accession>
<name>A0AAX1PE50_AERSA</name>
<organism evidence="1 2">
    <name type="scientific">Aeromonas salmonicida</name>
    <dbReference type="NCBI Taxonomy" id="645"/>
    <lineage>
        <taxon>Bacteria</taxon>
        <taxon>Pseudomonadati</taxon>
        <taxon>Pseudomonadota</taxon>
        <taxon>Gammaproteobacteria</taxon>
        <taxon>Aeromonadales</taxon>
        <taxon>Aeromonadaceae</taxon>
        <taxon>Aeromonas</taxon>
    </lineage>
</organism>
<sequence>MRHGSSHSPTPFLLDGQGWLAITEQPERNPPPAQKLITWLQKANLKLLIVLKIVHNDQVLDKQGEIPFFAPDRGLTPGRQAINIRTVSTRQAIPP</sequence>
<dbReference type="RefSeq" id="WP_146612919.1">
    <property type="nucleotide sequence ID" value="NZ_CAWNWF010000019.1"/>
</dbReference>
<reference evidence="1 2" key="1">
    <citation type="submission" date="2018-06" db="EMBL/GenBank/DDBJ databases">
        <title>Freshwater and sediment microbial communities from various areas in North America, analyzing microbe dynamics in response to fracking.</title>
        <authorList>
            <person name="Lamendella R."/>
        </authorList>
    </citation>
    <scope>NUCLEOTIDE SEQUENCE [LARGE SCALE GENOMIC DNA]</scope>
    <source>
        <strain evidence="1 2">17</strain>
    </source>
</reference>
<protein>
    <submittedName>
        <fullName evidence="1">Uncharacterized protein</fullName>
    </submittedName>
</protein>
<dbReference type="Proteomes" id="UP000249422">
    <property type="component" value="Unassembled WGS sequence"/>
</dbReference>
<evidence type="ECO:0000313" key="1">
    <source>
        <dbReference type="EMBL" id="RAJ00146.1"/>
    </source>
</evidence>
<dbReference type="EMBL" id="QLLM01000019">
    <property type="protein sequence ID" value="RAJ00146.1"/>
    <property type="molecule type" value="Genomic_DNA"/>
</dbReference>
<dbReference type="AlphaFoldDB" id="A0AAX1PE50"/>
<gene>
    <name evidence="1" type="ORF">DEU50_11977</name>
</gene>
<comment type="caution">
    <text evidence="1">The sequence shown here is derived from an EMBL/GenBank/DDBJ whole genome shotgun (WGS) entry which is preliminary data.</text>
</comment>
<evidence type="ECO:0000313" key="2">
    <source>
        <dbReference type="Proteomes" id="UP000249422"/>
    </source>
</evidence>